<accession>A0A164UW12</accession>
<evidence type="ECO:0000313" key="3">
    <source>
        <dbReference type="Proteomes" id="UP000076722"/>
    </source>
</evidence>
<evidence type="ECO:0000256" key="1">
    <source>
        <dbReference type="SAM" id="MobiDB-lite"/>
    </source>
</evidence>
<feature type="region of interest" description="Disordered" evidence="1">
    <location>
        <begin position="545"/>
        <end position="589"/>
    </location>
</feature>
<gene>
    <name evidence="2" type="ORF">SISNIDRAFT_485824</name>
</gene>
<name>A0A164UW12_9AGAM</name>
<feature type="region of interest" description="Disordered" evidence="1">
    <location>
        <begin position="96"/>
        <end position="211"/>
    </location>
</feature>
<organism evidence="2 3">
    <name type="scientific">Sistotremastrum niveocremeum HHB9708</name>
    <dbReference type="NCBI Taxonomy" id="1314777"/>
    <lineage>
        <taxon>Eukaryota</taxon>
        <taxon>Fungi</taxon>
        <taxon>Dikarya</taxon>
        <taxon>Basidiomycota</taxon>
        <taxon>Agaricomycotina</taxon>
        <taxon>Agaricomycetes</taxon>
        <taxon>Sistotremastrales</taxon>
        <taxon>Sistotremastraceae</taxon>
        <taxon>Sertulicium</taxon>
        <taxon>Sertulicium niveocremeum</taxon>
    </lineage>
</organism>
<feature type="compositionally biased region" description="Basic and acidic residues" evidence="1">
    <location>
        <begin position="201"/>
        <end position="211"/>
    </location>
</feature>
<feature type="compositionally biased region" description="Basic and acidic residues" evidence="1">
    <location>
        <begin position="108"/>
        <end position="123"/>
    </location>
</feature>
<keyword evidence="3" id="KW-1185">Reference proteome</keyword>
<dbReference type="OrthoDB" id="2757602at2759"/>
<dbReference type="Proteomes" id="UP000076722">
    <property type="component" value="Unassembled WGS sequence"/>
</dbReference>
<dbReference type="AlphaFoldDB" id="A0A164UW12"/>
<reference evidence="2 3" key="1">
    <citation type="journal article" date="2016" name="Mol. Biol. Evol.">
        <title>Comparative Genomics of Early-Diverging Mushroom-Forming Fungi Provides Insights into the Origins of Lignocellulose Decay Capabilities.</title>
        <authorList>
            <person name="Nagy L.G."/>
            <person name="Riley R."/>
            <person name="Tritt A."/>
            <person name="Adam C."/>
            <person name="Daum C."/>
            <person name="Floudas D."/>
            <person name="Sun H."/>
            <person name="Yadav J.S."/>
            <person name="Pangilinan J."/>
            <person name="Larsson K.H."/>
            <person name="Matsuura K."/>
            <person name="Barry K."/>
            <person name="Labutti K."/>
            <person name="Kuo R."/>
            <person name="Ohm R.A."/>
            <person name="Bhattacharya S.S."/>
            <person name="Shirouzu T."/>
            <person name="Yoshinaga Y."/>
            <person name="Martin F.M."/>
            <person name="Grigoriev I.V."/>
            <person name="Hibbett D.S."/>
        </authorList>
    </citation>
    <scope>NUCLEOTIDE SEQUENCE [LARGE SCALE GENOMIC DNA]</scope>
    <source>
        <strain evidence="2 3">HHB9708</strain>
    </source>
</reference>
<feature type="compositionally biased region" description="Polar residues" evidence="1">
    <location>
        <begin position="130"/>
        <end position="151"/>
    </location>
</feature>
<feature type="compositionally biased region" description="Low complexity" evidence="1">
    <location>
        <begin position="175"/>
        <end position="188"/>
    </location>
</feature>
<proteinExistence type="predicted"/>
<sequence length="589" mass="64406">MADFTQIKTGDVSFPALSNLSQTPPVDISLSSQLCIMEFKGKIPQMKKPELVALANAWGCSAAGTVPVLKERLLAHQKDNPALAFDPRFAGLYTYRPGSDGSKGAMAKHKEPGRRTSATKDREDQEADQGPSQGVVSLKTALQTLNITSDPPGTKAISAKSVTPVLPQNNNANDLRSGGSRPSSPLSSAGHSPEPEVAEVPGDKVSTKDKELEVPEVKVTVVRSTLIDISPGLQAPPIHTFVENVAVKIVQNKKGEEGCAVQLSEFVPSFLDAQSPRKTSGRLFARTDSDEAGFLPIGKIEDYLQGHIPKALSLPMVNEHKLVGHCDADRPPSIQLYYSAYDEVVQPTAPAHERPDGLIQMPVGPIVPVPSSNMQDFNSTAAGKMPKLHEEGAEALSNAENKAFLEELQAKIGFVLEKRIGVADTIGARMRRWKQAEELEKKLMARFGKVGEKGFIIRPQDGMDRWTGRTFTKDCIHQILGCGKTTISGDRSFFTVNAADRKLWPEFVKWFTNPAEHPNDEIAQMSAATLNSTWEEKRARRDAIALRKEKSSKRSRRGQDYLSDEPEVPAKKRNRAHESDNGDSDISSY</sequence>
<evidence type="ECO:0000313" key="2">
    <source>
        <dbReference type="EMBL" id="KZS93585.1"/>
    </source>
</evidence>
<dbReference type="EMBL" id="KV419407">
    <property type="protein sequence ID" value="KZS93585.1"/>
    <property type="molecule type" value="Genomic_DNA"/>
</dbReference>
<protein>
    <submittedName>
        <fullName evidence="2">Uncharacterized protein</fullName>
    </submittedName>
</protein>